<reference evidence="2 3" key="1">
    <citation type="submission" date="2016-10" db="EMBL/GenBank/DDBJ databases">
        <authorList>
            <person name="Varghese N."/>
            <person name="Submissions S."/>
        </authorList>
    </citation>
    <scope>NUCLEOTIDE SEQUENCE [LARGE SCALE GENOMIC DNA]</scope>
    <source>
        <strain evidence="2 3">CGMCC 1.7734</strain>
    </source>
</reference>
<organism evidence="2 3">
    <name type="scientific">Virgibacillus subterraneus</name>
    <dbReference type="NCBI Taxonomy" id="621109"/>
    <lineage>
        <taxon>Bacteria</taxon>
        <taxon>Bacillati</taxon>
        <taxon>Bacillota</taxon>
        <taxon>Bacilli</taxon>
        <taxon>Bacillales</taxon>
        <taxon>Bacillaceae</taxon>
        <taxon>Virgibacillus</taxon>
    </lineage>
</organism>
<evidence type="ECO:0000313" key="2">
    <source>
        <dbReference type="EMBL" id="SEP57787.1"/>
    </source>
</evidence>
<dbReference type="RefSeq" id="WP_092501587.1">
    <property type="nucleotide sequence ID" value="NZ_FOEH01000001.1"/>
</dbReference>
<dbReference type="CDD" id="cd00093">
    <property type="entry name" value="HTH_XRE"/>
    <property type="match status" value="1"/>
</dbReference>
<accession>A0A1H8Z0J3</accession>
<dbReference type="SMART" id="SM00530">
    <property type="entry name" value="HTH_XRE"/>
    <property type="match status" value="1"/>
</dbReference>
<comment type="caution">
    <text evidence="2">The sequence shown here is derived from an EMBL/GenBank/DDBJ whole genome shotgun (WGS) entry which is preliminary data.</text>
</comment>
<dbReference type="InterPro" id="IPR001387">
    <property type="entry name" value="Cro/C1-type_HTH"/>
</dbReference>
<dbReference type="EMBL" id="FOEH01000001">
    <property type="protein sequence ID" value="SEP57787.1"/>
    <property type="molecule type" value="Genomic_DNA"/>
</dbReference>
<name>A0A1H8Z0J3_9BACI</name>
<evidence type="ECO:0000259" key="1">
    <source>
        <dbReference type="PROSITE" id="PS50943"/>
    </source>
</evidence>
<dbReference type="Proteomes" id="UP000198733">
    <property type="component" value="Unassembled WGS sequence"/>
</dbReference>
<dbReference type="Gene3D" id="1.10.260.40">
    <property type="entry name" value="lambda repressor-like DNA-binding domains"/>
    <property type="match status" value="1"/>
</dbReference>
<dbReference type="SUPFAM" id="SSF47413">
    <property type="entry name" value="lambda repressor-like DNA-binding domains"/>
    <property type="match status" value="1"/>
</dbReference>
<dbReference type="PROSITE" id="PS50943">
    <property type="entry name" value="HTH_CROC1"/>
    <property type="match status" value="1"/>
</dbReference>
<keyword evidence="3" id="KW-1185">Reference proteome</keyword>
<sequence length="82" mass="9737">MERKLLLQLRIKHKLTQQQLADGIGISTVYVRKLEKGVVNPGRETMVKYENFFSKDMRKLFPDLFFNNYDKKVIKKEMEAIS</sequence>
<dbReference type="Pfam" id="PF01381">
    <property type="entry name" value="HTH_3"/>
    <property type="match status" value="1"/>
</dbReference>
<protein>
    <submittedName>
        <fullName evidence="2">HTH-type transcriptional regulator, repressor for puuD</fullName>
    </submittedName>
</protein>
<evidence type="ECO:0000313" key="3">
    <source>
        <dbReference type="Proteomes" id="UP000198733"/>
    </source>
</evidence>
<feature type="domain" description="HTH cro/C1-type" evidence="1">
    <location>
        <begin position="6"/>
        <end position="60"/>
    </location>
</feature>
<dbReference type="InterPro" id="IPR010982">
    <property type="entry name" value="Lambda_DNA-bd_dom_sf"/>
</dbReference>
<proteinExistence type="predicted"/>
<gene>
    <name evidence="2" type="ORF">SAMN05216232_0223</name>
</gene>